<accession>A0ABQ6BKV6</accession>
<name>A0ABQ6BKV6_9CAUL</name>
<gene>
    <name evidence="2" type="ORF">GCM10007859_25650</name>
</gene>
<feature type="region of interest" description="Disordered" evidence="1">
    <location>
        <begin position="69"/>
        <end position="89"/>
    </location>
</feature>
<sequence>MTNTERQVPGISWAELQTVLLSLADTPVKQMMVNHLVGGTRKQAAFLSPEATFREILHIGAALLDSGFQPSESDMKSSDASCLSSPLPQ</sequence>
<comment type="caution">
    <text evidence="2">The sequence shown here is derived from an EMBL/GenBank/DDBJ whole genome shotgun (WGS) entry which is preliminary data.</text>
</comment>
<reference evidence="3" key="1">
    <citation type="journal article" date="2019" name="Int. J. Syst. Evol. Microbiol.">
        <title>The Global Catalogue of Microorganisms (GCM) 10K type strain sequencing project: providing services to taxonomists for standard genome sequencing and annotation.</title>
        <authorList>
            <consortium name="The Broad Institute Genomics Platform"/>
            <consortium name="The Broad Institute Genome Sequencing Center for Infectious Disease"/>
            <person name="Wu L."/>
            <person name="Ma J."/>
        </authorList>
    </citation>
    <scope>NUCLEOTIDE SEQUENCE [LARGE SCALE GENOMIC DNA]</scope>
    <source>
        <strain evidence="3">NBRC 110107</strain>
    </source>
</reference>
<evidence type="ECO:0000256" key="1">
    <source>
        <dbReference type="SAM" id="MobiDB-lite"/>
    </source>
</evidence>
<evidence type="ECO:0000313" key="3">
    <source>
        <dbReference type="Proteomes" id="UP001156921"/>
    </source>
</evidence>
<evidence type="ECO:0000313" key="2">
    <source>
        <dbReference type="EMBL" id="GLS02541.1"/>
    </source>
</evidence>
<dbReference type="EMBL" id="BSOY01000077">
    <property type="protein sequence ID" value="GLS02541.1"/>
    <property type="molecule type" value="Genomic_DNA"/>
</dbReference>
<dbReference type="Proteomes" id="UP001156921">
    <property type="component" value="Unassembled WGS sequence"/>
</dbReference>
<keyword evidence="3" id="KW-1185">Reference proteome</keyword>
<dbReference type="RefSeq" id="WP_284223413.1">
    <property type="nucleotide sequence ID" value="NZ_BSOY01000077.1"/>
</dbReference>
<proteinExistence type="predicted"/>
<organism evidence="2 3">
    <name type="scientific">Brevundimonas denitrificans</name>
    <dbReference type="NCBI Taxonomy" id="1443434"/>
    <lineage>
        <taxon>Bacteria</taxon>
        <taxon>Pseudomonadati</taxon>
        <taxon>Pseudomonadota</taxon>
        <taxon>Alphaproteobacteria</taxon>
        <taxon>Caulobacterales</taxon>
        <taxon>Caulobacteraceae</taxon>
        <taxon>Brevundimonas</taxon>
    </lineage>
</organism>
<protein>
    <submittedName>
        <fullName evidence="2">Uncharacterized protein</fullName>
    </submittedName>
</protein>